<dbReference type="InParanoid" id="K5W3E3"/>
<feature type="region of interest" description="Disordered" evidence="1">
    <location>
        <begin position="179"/>
        <end position="208"/>
    </location>
</feature>
<protein>
    <submittedName>
        <fullName evidence="2">Uncharacterized protein</fullName>
    </submittedName>
</protein>
<evidence type="ECO:0000313" key="2">
    <source>
        <dbReference type="EMBL" id="EKM53655.1"/>
    </source>
</evidence>
<dbReference type="AlphaFoldDB" id="K5W3E3"/>
<reference evidence="2 3" key="1">
    <citation type="journal article" date="2012" name="BMC Genomics">
        <title>Comparative genomics of the white-rot fungi, Phanerochaete carnosa and P. chrysosporium, to elucidate the genetic basis of the distinct wood types they colonize.</title>
        <authorList>
            <person name="Suzuki H."/>
            <person name="MacDonald J."/>
            <person name="Syed K."/>
            <person name="Salamov A."/>
            <person name="Hori C."/>
            <person name="Aerts A."/>
            <person name="Henrissat B."/>
            <person name="Wiebenga A."/>
            <person name="vanKuyk P.A."/>
            <person name="Barry K."/>
            <person name="Lindquist E."/>
            <person name="LaButti K."/>
            <person name="Lapidus A."/>
            <person name="Lucas S."/>
            <person name="Coutinho P."/>
            <person name="Gong Y."/>
            <person name="Samejima M."/>
            <person name="Mahadevan R."/>
            <person name="Abou-Zaid M."/>
            <person name="de Vries R.P."/>
            <person name="Igarashi K."/>
            <person name="Yadav J.S."/>
            <person name="Grigoriev I.V."/>
            <person name="Master E.R."/>
        </authorList>
    </citation>
    <scope>NUCLEOTIDE SEQUENCE [LARGE SCALE GENOMIC DNA]</scope>
    <source>
        <strain evidence="2 3">HHB-10118-sp</strain>
    </source>
</reference>
<feature type="compositionally biased region" description="Pro residues" evidence="1">
    <location>
        <begin position="56"/>
        <end position="71"/>
    </location>
</feature>
<dbReference type="EMBL" id="JH930474">
    <property type="protein sequence ID" value="EKM53655.1"/>
    <property type="molecule type" value="Genomic_DNA"/>
</dbReference>
<feature type="compositionally biased region" description="Polar residues" evidence="1">
    <location>
        <begin position="29"/>
        <end position="47"/>
    </location>
</feature>
<gene>
    <name evidence="2" type="ORF">PHACADRAFT_260126</name>
</gene>
<evidence type="ECO:0000256" key="1">
    <source>
        <dbReference type="SAM" id="MobiDB-lite"/>
    </source>
</evidence>
<dbReference type="RefSeq" id="XP_007398339.1">
    <property type="nucleotide sequence ID" value="XM_007398277.1"/>
</dbReference>
<evidence type="ECO:0000313" key="3">
    <source>
        <dbReference type="Proteomes" id="UP000008370"/>
    </source>
</evidence>
<organism evidence="2 3">
    <name type="scientific">Phanerochaete carnosa (strain HHB-10118-sp)</name>
    <name type="common">White-rot fungus</name>
    <name type="synonym">Peniophora carnosa</name>
    <dbReference type="NCBI Taxonomy" id="650164"/>
    <lineage>
        <taxon>Eukaryota</taxon>
        <taxon>Fungi</taxon>
        <taxon>Dikarya</taxon>
        <taxon>Basidiomycota</taxon>
        <taxon>Agaricomycotina</taxon>
        <taxon>Agaricomycetes</taxon>
        <taxon>Polyporales</taxon>
        <taxon>Phanerochaetaceae</taxon>
        <taxon>Phanerochaete</taxon>
    </lineage>
</organism>
<feature type="region of interest" description="Disordered" evidence="1">
    <location>
        <begin position="1"/>
        <end position="134"/>
    </location>
</feature>
<dbReference type="OrthoDB" id="10632624at2759"/>
<dbReference type="KEGG" id="pco:PHACADRAFT_260126"/>
<accession>K5W3E3</accession>
<proteinExistence type="predicted"/>
<dbReference type="HOGENOM" id="CLU_883104_0_0_1"/>
<dbReference type="GeneID" id="18917637"/>
<dbReference type="Proteomes" id="UP000008370">
    <property type="component" value="Unassembled WGS sequence"/>
</dbReference>
<keyword evidence="3" id="KW-1185">Reference proteome</keyword>
<sequence length="315" mass="34172">MKPRHIRTLSDSSDTPLIEPMHNKRTLRLPSTTSSDSEIYFVPTQSYDAKFRSDGPEPPIPISKEPPPPPSLTTAEHQLTALVSRPSYLAKPRRAPRPGSRGLQGAHDTLKRLTSTRSKKRSRSVDDADSPSSVYSQMSAAPAAYHSFADLPSAFIGEHVPPVPPLPTQYQQRPLGAGVWQQGVPPETTATSAEASRGSEMGSEISSPLPLEDSHAFPLPVVNDPSSPNAQWFSTLWANPSGTASPLSDFSPSNRSTVYSRYSNVLGVRSLEVSSGMPQYNSGSQGEARKGTVGYQLPLNWRRENALTAMSALQR</sequence>
<name>K5W3E3_PHACS</name>